<dbReference type="PANTHER" id="PTHR47844">
    <property type="entry name" value="SYNTHASE CPS1, PUTATIVE (AFU_ORTHOLOGUE AFUA_7G02500)-RELATED"/>
    <property type="match status" value="1"/>
</dbReference>
<keyword evidence="4 8" id="KW-0812">Transmembrane</keyword>
<feature type="transmembrane region" description="Helical" evidence="8">
    <location>
        <begin position="414"/>
        <end position="433"/>
    </location>
</feature>
<comment type="subcellular location">
    <subcellularLocation>
        <location evidence="1">Membrane</location>
    </subcellularLocation>
</comment>
<dbReference type="InterPro" id="IPR029044">
    <property type="entry name" value="Nucleotide-diphossugar_trans"/>
</dbReference>
<keyword evidence="3" id="KW-0808">Transferase</keyword>
<evidence type="ECO:0000256" key="4">
    <source>
        <dbReference type="ARBA" id="ARBA00022692"/>
    </source>
</evidence>
<gene>
    <name evidence="9" type="ORF">QBC34DRAFT_308250</name>
</gene>
<proteinExistence type="predicted"/>
<evidence type="ECO:0000313" key="10">
    <source>
        <dbReference type="Proteomes" id="UP001321760"/>
    </source>
</evidence>
<reference evidence="9" key="2">
    <citation type="submission" date="2023-05" db="EMBL/GenBank/DDBJ databases">
        <authorList>
            <consortium name="Lawrence Berkeley National Laboratory"/>
            <person name="Steindorff A."/>
            <person name="Hensen N."/>
            <person name="Bonometti L."/>
            <person name="Westerberg I."/>
            <person name="Brannstrom I.O."/>
            <person name="Guillou S."/>
            <person name="Cros-Aarteil S."/>
            <person name="Calhoun S."/>
            <person name="Haridas S."/>
            <person name="Kuo A."/>
            <person name="Mondo S."/>
            <person name="Pangilinan J."/>
            <person name="Riley R."/>
            <person name="Labutti K."/>
            <person name="Andreopoulos B."/>
            <person name="Lipzen A."/>
            <person name="Chen C."/>
            <person name="Yanf M."/>
            <person name="Daum C."/>
            <person name="Ng V."/>
            <person name="Clum A."/>
            <person name="Ohm R."/>
            <person name="Martin F."/>
            <person name="Silar P."/>
            <person name="Natvig D."/>
            <person name="Lalanne C."/>
            <person name="Gautier V."/>
            <person name="Ament-Velasquez S.L."/>
            <person name="Kruys A."/>
            <person name="Hutchinson M.I."/>
            <person name="Powell A.J."/>
            <person name="Barry K."/>
            <person name="Miller A.N."/>
            <person name="Grigoriev I.V."/>
            <person name="Debuchy R."/>
            <person name="Gladieux P."/>
            <person name="Thoren M.H."/>
            <person name="Johannesson H."/>
        </authorList>
    </citation>
    <scope>NUCLEOTIDE SEQUENCE</scope>
    <source>
        <strain evidence="9">PSN243</strain>
    </source>
</reference>
<sequence>MRERALCHAWLLAATAFFTHLLTSLYAGSDSKLHYFLMLFIWRYARFIINLYAFFLYEPSTLAPGKTPTYTPSKDVTVILPTIDPTGVDFLECILTCAQNAPACIIVVTAGNDLLTKTRAAVDPIRSQFPSIAIHVTCTQVASKRMQVAHAIPLVQTRLIVLLDDHVFWKPTFLTSLLLPFEDPTIGIVGCNKTVRRVPGLSTWGRFWNHLGAIYLLRHNFEIRASNAIDGGVFVVSARTCALRAEIMQDPAFIAAYTHETFFFGLVGPLNCSDDNFSTRWCVAHGWGIKIQYTPDCEIETVVGATEPIMGKFLGQCRRWARTTWRSNCTSLFHERTVWAVQPYSVYAVFLISFTNFALVTDSLLVYFLRSSEYLGGSTRAWVYLLAWIVFTKIVKVFPYYLRHPQDVWMFPGYLCFAYAHSFIKLWALLTIWDVRWSGRNLDAIKVGTPSADEDEKDETNEE</sequence>
<evidence type="ECO:0000256" key="6">
    <source>
        <dbReference type="ARBA" id="ARBA00023136"/>
    </source>
</evidence>
<feature type="transmembrane region" description="Helical" evidence="8">
    <location>
        <begin position="346"/>
        <end position="369"/>
    </location>
</feature>
<dbReference type="Proteomes" id="UP001321760">
    <property type="component" value="Unassembled WGS sequence"/>
</dbReference>
<keyword evidence="5 8" id="KW-1133">Transmembrane helix</keyword>
<dbReference type="GO" id="GO:0016020">
    <property type="term" value="C:membrane"/>
    <property type="evidence" value="ECO:0007669"/>
    <property type="project" value="UniProtKB-SubCell"/>
</dbReference>
<dbReference type="GO" id="GO:0016757">
    <property type="term" value="F:glycosyltransferase activity"/>
    <property type="evidence" value="ECO:0007669"/>
    <property type="project" value="UniProtKB-KW"/>
</dbReference>
<dbReference type="SUPFAM" id="SSF53448">
    <property type="entry name" value="Nucleotide-diphospho-sugar transferases"/>
    <property type="match status" value="1"/>
</dbReference>
<reference evidence="9" key="1">
    <citation type="journal article" date="2023" name="Mol. Phylogenet. Evol.">
        <title>Genome-scale phylogeny and comparative genomics of the fungal order Sordariales.</title>
        <authorList>
            <person name="Hensen N."/>
            <person name="Bonometti L."/>
            <person name="Westerberg I."/>
            <person name="Brannstrom I.O."/>
            <person name="Guillou S."/>
            <person name="Cros-Aarteil S."/>
            <person name="Calhoun S."/>
            <person name="Haridas S."/>
            <person name="Kuo A."/>
            <person name="Mondo S."/>
            <person name="Pangilinan J."/>
            <person name="Riley R."/>
            <person name="LaButti K."/>
            <person name="Andreopoulos B."/>
            <person name="Lipzen A."/>
            <person name="Chen C."/>
            <person name="Yan M."/>
            <person name="Daum C."/>
            <person name="Ng V."/>
            <person name="Clum A."/>
            <person name="Steindorff A."/>
            <person name="Ohm R.A."/>
            <person name="Martin F."/>
            <person name="Silar P."/>
            <person name="Natvig D.O."/>
            <person name="Lalanne C."/>
            <person name="Gautier V."/>
            <person name="Ament-Velasquez S.L."/>
            <person name="Kruys A."/>
            <person name="Hutchinson M.I."/>
            <person name="Powell A.J."/>
            <person name="Barry K."/>
            <person name="Miller A.N."/>
            <person name="Grigoriev I.V."/>
            <person name="Debuchy R."/>
            <person name="Gladieux P."/>
            <person name="Hiltunen Thoren M."/>
            <person name="Johannesson H."/>
        </authorList>
    </citation>
    <scope>NUCLEOTIDE SEQUENCE</scope>
    <source>
        <strain evidence="9">PSN243</strain>
    </source>
</reference>
<organism evidence="9 10">
    <name type="scientific">Podospora aff. communis PSN243</name>
    <dbReference type="NCBI Taxonomy" id="3040156"/>
    <lineage>
        <taxon>Eukaryota</taxon>
        <taxon>Fungi</taxon>
        <taxon>Dikarya</taxon>
        <taxon>Ascomycota</taxon>
        <taxon>Pezizomycotina</taxon>
        <taxon>Sordariomycetes</taxon>
        <taxon>Sordariomycetidae</taxon>
        <taxon>Sordariales</taxon>
        <taxon>Podosporaceae</taxon>
        <taxon>Podospora</taxon>
    </lineage>
</organism>
<dbReference type="EMBL" id="MU865973">
    <property type="protein sequence ID" value="KAK4444748.1"/>
    <property type="molecule type" value="Genomic_DNA"/>
</dbReference>
<evidence type="ECO:0000256" key="1">
    <source>
        <dbReference type="ARBA" id="ARBA00004370"/>
    </source>
</evidence>
<evidence type="ECO:0000256" key="7">
    <source>
        <dbReference type="ARBA" id="ARBA00023180"/>
    </source>
</evidence>
<dbReference type="PANTHER" id="PTHR47844:SF1">
    <property type="entry name" value="EXOSTOSIN-LIKE 2"/>
    <property type="match status" value="1"/>
</dbReference>
<keyword evidence="6 8" id="KW-0472">Membrane</keyword>
<evidence type="ECO:0000256" key="2">
    <source>
        <dbReference type="ARBA" id="ARBA00022676"/>
    </source>
</evidence>
<keyword evidence="7" id="KW-0325">Glycoprotein</keyword>
<protein>
    <submittedName>
        <fullName evidence="9">N-acetylglucosaminyltransferase</fullName>
    </submittedName>
</protein>
<feature type="transmembrane region" description="Helical" evidence="8">
    <location>
        <begin position="381"/>
        <end position="402"/>
    </location>
</feature>
<accession>A0AAV9GBQ2</accession>
<evidence type="ECO:0000256" key="3">
    <source>
        <dbReference type="ARBA" id="ARBA00022679"/>
    </source>
</evidence>
<comment type="caution">
    <text evidence="9">The sequence shown here is derived from an EMBL/GenBank/DDBJ whole genome shotgun (WGS) entry which is preliminary data.</text>
</comment>
<dbReference type="Gene3D" id="3.90.550.10">
    <property type="entry name" value="Spore Coat Polysaccharide Biosynthesis Protein SpsA, Chain A"/>
    <property type="match status" value="1"/>
</dbReference>
<evidence type="ECO:0000313" key="9">
    <source>
        <dbReference type="EMBL" id="KAK4444748.1"/>
    </source>
</evidence>
<evidence type="ECO:0000256" key="5">
    <source>
        <dbReference type="ARBA" id="ARBA00022989"/>
    </source>
</evidence>
<dbReference type="AlphaFoldDB" id="A0AAV9GBQ2"/>
<keyword evidence="10" id="KW-1185">Reference proteome</keyword>
<dbReference type="Pfam" id="PF13641">
    <property type="entry name" value="Glyco_tranf_2_3"/>
    <property type="match status" value="1"/>
</dbReference>
<evidence type="ECO:0000256" key="8">
    <source>
        <dbReference type="SAM" id="Phobius"/>
    </source>
</evidence>
<keyword evidence="2 9" id="KW-0328">Glycosyltransferase</keyword>
<feature type="transmembrane region" description="Helical" evidence="8">
    <location>
        <begin position="7"/>
        <end position="27"/>
    </location>
</feature>
<name>A0AAV9GBQ2_9PEZI</name>
<dbReference type="InterPro" id="IPR052427">
    <property type="entry name" value="Glycosyltrans_GT2/GT47"/>
</dbReference>